<name>A0A0D2IYT1_9BACT</name>
<evidence type="ECO:0000313" key="4">
    <source>
        <dbReference type="Proteomes" id="UP000032233"/>
    </source>
</evidence>
<dbReference type="InParanoid" id="A0A0D2IYT1"/>
<keyword evidence="1" id="KW-1133">Transmembrane helix</keyword>
<dbReference type="InterPro" id="IPR007890">
    <property type="entry name" value="CHASE2"/>
</dbReference>
<dbReference type="SUPFAM" id="SSF109604">
    <property type="entry name" value="HD-domain/PDEase-like"/>
    <property type="match status" value="1"/>
</dbReference>
<dbReference type="RefSeq" id="WP_052515577.1">
    <property type="nucleotide sequence ID" value="NZ_AZAC01000067.1"/>
</dbReference>
<keyword evidence="1" id="KW-0472">Membrane</keyword>
<dbReference type="EMBL" id="AZAC01000067">
    <property type="protein sequence ID" value="KIX11189.1"/>
    <property type="molecule type" value="Genomic_DNA"/>
</dbReference>
<dbReference type="OrthoDB" id="9776250at2"/>
<feature type="transmembrane region" description="Helical" evidence="1">
    <location>
        <begin position="385"/>
        <end position="405"/>
    </location>
</feature>
<dbReference type="InterPro" id="IPR052020">
    <property type="entry name" value="Cyclic_di-GMP/3'3'-cGAMP_PDE"/>
</dbReference>
<organism evidence="3 4">
    <name type="scientific">Dethiosulfatarculus sandiegensis</name>
    <dbReference type="NCBI Taxonomy" id="1429043"/>
    <lineage>
        <taxon>Bacteria</taxon>
        <taxon>Pseudomonadati</taxon>
        <taxon>Thermodesulfobacteriota</taxon>
        <taxon>Desulfarculia</taxon>
        <taxon>Desulfarculales</taxon>
        <taxon>Desulfarculaceae</taxon>
        <taxon>Dethiosulfatarculus</taxon>
    </lineage>
</organism>
<dbReference type="SMART" id="SM00471">
    <property type="entry name" value="HDc"/>
    <property type="match status" value="1"/>
</dbReference>
<protein>
    <submittedName>
        <fullName evidence="3">Chemotaxis protein CheY</fullName>
    </submittedName>
</protein>
<dbReference type="PROSITE" id="PS51832">
    <property type="entry name" value="HD_GYP"/>
    <property type="match status" value="1"/>
</dbReference>
<accession>A0A0D2IYT1</accession>
<dbReference type="AlphaFoldDB" id="A0A0D2IYT1"/>
<keyword evidence="4" id="KW-1185">Reference proteome</keyword>
<feature type="transmembrane region" description="Helical" evidence="1">
    <location>
        <begin position="411"/>
        <end position="431"/>
    </location>
</feature>
<evidence type="ECO:0000313" key="3">
    <source>
        <dbReference type="EMBL" id="KIX11189.1"/>
    </source>
</evidence>
<proteinExistence type="predicted"/>
<dbReference type="InterPro" id="IPR037522">
    <property type="entry name" value="HD_GYP_dom"/>
</dbReference>
<evidence type="ECO:0000259" key="2">
    <source>
        <dbReference type="PROSITE" id="PS51832"/>
    </source>
</evidence>
<comment type="caution">
    <text evidence="3">The sequence shown here is derived from an EMBL/GenBank/DDBJ whole genome shotgun (WGS) entry which is preliminary data.</text>
</comment>
<dbReference type="SMART" id="SM01080">
    <property type="entry name" value="CHASE2"/>
    <property type="match status" value="1"/>
</dbReference>
<dbReference type="CDD" id="cd00077">
    <property type="entry name" value="HDc"/>
    <property type="match status" value="1"/>
</dbReference>
<dbReference type="Pfam" id="PF13487">
    <property type="entry name" value="HD_5"/>
    <property type="match status" value="1"/>
</dbReference>
<gene>
    <name evidence="3" type="ORF">X474_26340</name>
</gene>
<dbReference type="PATRIC" id="fig|1429043.3.peg.5577"/>
<dbReference type="STRING" id="1429043.X474_26340"/>
<dbReference type="InterPro" id="IPR003607">
    <property type="entry name" value="HD/PDEase_dom"/>
</dbReference>
<dbReference type="PANTHER" id="PTHR45228:SF5">
    <property type="entry name" value="CYCLIC DI-GMP PHOSPHODIESTERASE VC_1348-RELATED"/>
    <property type="match status" value="1"/>
</dbReference>
<reference evidence="3 4" key="1">
    <citation type="submission" date="2013-11" db="EMBL/GenBank/DDBJ databases">
        <title>Metagenomic analysis of a methanogenic consortium involved in long chain n-alkane degradation.</title>
        <authorList>
            <person name="Davidova I.A."/>
            <person name="Callaghan A.V."/>
            <person name="Wawrik B."/>
            <person name="Pruitt S."/>
            <person name="Marks C."/>
            <person name="Duncan K.E."/>
            <person name="Suflita J.M."/>
        </authorList>
    </citation>
    <scope>NUCLEOTIDE SEQUENCE [LARGE SCALE GENOMIC DNA]</scope>
    <source>
        <strain evidence="3 4">SPR</strain>
    </source>
</reference>
<sequence>MNRFFTQKSLVILISGLVLTCLMAVLQTINPVFSRFLDFKVQDTMMRSLPTGSISNQVVVVDLDENSLRKYGQWPWPRHRVARLLKELQNLGAVVVSLDILFAEKDRTSPLFLKKQMQQDLDFSLDLKGLPVDLRDYDKILAQALSHGPFVLSYCFSIKGQSNSHPPGPALNLVWRDSEEFSDHASAFFRADNAVSNLAVLQKNVTHSGYMDAFLDTDGVLRGIPMITEYHGKFYPSLALATLLKLMNTNQALISMGELGAEKLILGRLALSLSPKATLLLRFRGGPRSLPYVSAENILTGQVDPSEIKGKIVFVGTSAAGLRDQSSTPLAPGMDGVEIHATCIDNIIQGDFLVRPAWFKGMELVLLLAVGLAGACLLAWAPSLWAFLSAGLISAALWVFSFWLIHEKGLVSAPFMPFITLALVVSLGAGLKNWMEERQLKKRALELFHTQNAMIMSLAALAECHDVETGKHLLRTQAYVGFLADHLKDHPRFKKELTPGVISTMKKMAPLHDAGKVGIPDSILLKPGRLSQEEFKLVKMHTLLGEHVMQVAENELGPNPFLTMARQITGGHHEKYDGSGYPRGLIGDQIPLSARIMAVADVYDALTTNRPYKKAYSHEKAMEIMIAGRGSHFDPDVLDALIRDQEAFRDVARNMADSVEDHQRLMTKLNLK</sequence>
<dbReference type="Gene3D" id="1.10.3210.10">
    <property type="entry name" value="Hypothetical protein af1432"/>
    <property type="match status" value="1"/>
</dbReference>
<feature type="domain" description="HD-GYP" evidence="2">
    <location>
        <begin position="447"/>
        <end position="657"/>
    </location>
</feature>
<dbReference type="Pfam" id="PF05226">
    <property type="entry name" value="CHASE2"/>
    <property type="match status" value="1"/>
</dbReference>
<keyword evidence="1" id="KW-0812">Transmembrane</keyword>
<evidence type="ECO:0000256" key="1">
    <source>
        <dbReference type="SAM" id="Phobius"/>
    </source>
</evidence>
<dbReference type="Proteomes" id="UP000032233">
    <property type="component" value="Unassembled WGS sequence"/>
</dbReference>
<feature type="transmembrane region" description="Helical" evidence="1">
    <location>
        <begin position="357"/>
        <end position="378"/>
    </location>
</feature>
<dbReference type="PANTHER" id="PTHR45228">
    <property type="entry name" value="CYCLIC DI-GMP PHOSPHODIESTERASE TM_0186-RELATED"/>
    <property type="match status" value="1"/>
</dbReference>